<gene>
    <name evidence="2" type="ORF">FNU76_02880</name>
</gene>
<dbReference type="RefSeq" id="WP_143856308.1">
    <property type="nucleotide sequence ID" value="NZ_CP041730.1"/>
</dbReference>
<evidence type="ECO:0008006" key="4">
    <source>
        <dbReference type="Google" id="ProtNLM"/>
    </source>
</evidence>
<feature type="coiled-coil region" evidence="1">
    <location>
        <begin position="186"/>
        <end position="213"/>
    </location>
</feature>
<organism evidence="2 3">
    <name type="scientific">Chitinimonas arctica</name>
    <dbReference type="NCBI Taxonomy" id="2594795"/>
    <lineage>
        <taxon>Bacteria</taxon>
        <taxon>Pseudomonadati</taxon>
        <taxon>Pseudomonadota</taxon>
        <taxon>Betaproteobacteria</taxon>
        <taxon>Neisseriales</taxon>
        <taxon>Chitinibacteraceae</taxon>
        <taxon>Chitinimonas</taxon>
    </lineage>
</organism>
<evidence type="ECO:0000313" key="3">
    <source>
        <dbReference type="Proteomes" id="UP000317550"/>
    </source>
</evidence>
<dbReference type="EMBL" id="CP041730">
    <property type="protein sequence ID" value="QDQ25383.1"/>
    <property type="molecule type" value="Genomic_DNA"/>
</dbReference>
<keyword evidence="1" id="KW-0175">Coiled coil</keyword>
<dbReference type="AlphaFoldDB" id="A0A516SB61"/>
<protein>
    <recommendedName>
        <fullName evidence="4">TIR domain-containing protein</fullName>
    </recommendedName>
</protein>
<evidence type="ECO:0000313" key="2">
    <source>
        <dbReference type="EMBL" id="QDQ25383.1"/>
    </source>
</evidence>
<evidence type="ECO:0000256" key="1">
    <source>
        <dbReference type="SAM" id="Coils"/>
    </source>
</evidence>
<dbReference type="Pfam" id="PF13516">
    <property type="entry name" value="LRR_6"/>
    <property type="match status" value="1"/>
</dbReference>
<name>A0A516SB61_9NEIS</name>
<dbReference type="Gene3D" id="1.25.40.10">
    <property type="entry name" value="Tetratricopeptide repeat domain"/>
    <property type="match status" value="1"/>
</dbReference>
<accession>A0A516SB61</accession>
<dbReference type="KEGG" id="cari:FNU76_02880"/>
<dbReference type="InterPro" id="IPR001611">
    <property type="entry name" value="Leu-rich_rpt"/>
</dbReference>
<keyword evidence="3" id="KW-1185">Reference proteome</keyword>
<dbReference type="Proteomes" id="UP000317550">
    <property type="component" value="Chromosome"/>
</dbReference>
<dbReference type="OrthoDB" id="3365840at2"/>
<proteinExistence type="predicted"/>
<dbReference type="InterPro" id="IPR011990">
    <property type="entry name" value="TPR-like_helical_dom_sf"/>
</dbReference>
<reference evidence="3" key="1">
    <citation type="submission" date="2019-07" db="EMBL/GenBank/DDBJ databases">
        <title>Chitinimonas sp. nov., isolated from Ny-Alesund, arctica soil.</title>
        <authorList>
            <person name="Xu Q."/>
            <person name="Peng F."/>
        </authorList>
    </citation>
    <scope>NUCLEOTIDE SEQUENCE [LARGE SCALE GENOMIC DNA]</scope>
    <source>
        <strain evidence="3">R3-44</strain>
    </source>
</reference>
<sequence>MQNRCLTELDLSQNQIGDSGAQRKINAALTRNQKVTKGQSKILLQQGTQFAVAGEVQQAAERFRQALRLGIKYQDRQPIQAALDLVRQQLKQADGHTQSGKAHLQAQRFVLAHAAFVRALAICCDHAAAQQGLQAAHAALMAPPPQPSPQTPTAADLPQQLAEEQQLHAQQQASTRQWHDRLAAQCEQQAQALAAKEQALADLQRQLAQAGSHRRSIAADGALRLRIAALEQDKRDLLASQDELHAHLNILALRIALLAEQQSTPDSSKLSALRTQVRQGEDELVRCQATCQQLNQRAPTQPAALASIKLAAEKLKQVEATVITQREMLARQASLGLVPERRAWQDFLRELKRLRLWQARPAPRCFISYAWETPSSGSANRALQAFLIRLQNDLEKLGMPVQLDISDLSGQIDAYMATLGRCRHVLLIGTPRLLERATAPERNNLQIELVHLRTLRQQQPDALISLLYQGTAEQALPIDLRGSECDFSVPADYAQHMGEPEGGLIPRLLGAAVGPDYQRAWQHFQTKLRPPASTPIDPLAARAAFDAFLRSSQTVLRQHGKQVPVCYLSAATEAKTELAARIEVLVQDLATLGIAVRRSGPLADAAYLLLIGTPAYKQQLVLPRSDIARTFSQVQQRQIEWLPLLFEGKAEDVLPKVDKNVLYRDCSTPIDYYRSLASALNPRGLIPELFGIHRSDKALYKGYGDALQELATVWQ</sequence>